<organism evidence="2 3">
    <name type="scientific">Paenibacillus konkukensis</name>
    <dbReference type="NCBI Taxonomy" id="2020716"/>
    <lineage>
        <taxon>Bacteria</taxon>
        <taxon>Bacillati</taxon>
        <taxon>Bacillota</taxon>
        <taxon>Bacilli</taxon>
        <taxon>Bacillales</taxon>
        <taxon>Paenibacillaceae</taxon>
        <taxon>Paenibacillus</taxon>
    </lineage>
</organism>
<name>A0ABY4RUK3_9BACL</name>
<proteinExistence type="predicted"/>
<evidence type="ECO:0000313" key="3">
    <source>
        <dbReference type="Proteomes" id="UP001057134"/>
    </source>
</evidence>
<dbReference type="Proteomes" id="UP001057134">
    <property type="component" value="Chromosome"/>
</dbReference>
<reference evidence="2" key="2">
    <citation type="journal article" date="2021" name="J Anim Sci Technol">
        <title>Complete genome sequence of Paenibacillus konkukensis sp. nov. SK3146 as a potential probiotic strain.</title>
        <authorList>
            <person name="Jung H.I."/>
            <person name="Park S."/>
            <person name="Niu K.M."/>
            <person name="Lee S.W."/>
            <person name="Kothari D."/>
            <person name="Yi K.J."/>
            <person name="Kim S.K."/>
        </authorList>
    </citation>
    <scope>NUCLEOTIDE SEQUENCE</scope>
    <source>
        <strain evidence="2">SK3146</strain>
    </source>
</reference>
<reference evidence="2" key="1">
    <citation type="submission" date="2018-02" db="EMBL/GenBank/DDBJ databases">
        <authorList>
            <person name="Kim S.-K."/>
            <person name="Jung H.-I."/>
            <person name="Lee S.-W."/>
        </authorList>
    </citation>
    <scope>NUCLEOTIDE SEQUENCE</scope>
    <source>
        <strain evidence="2">SK3146</strain>
    </source>
</reference>
<keyword evidence="1" id="KW-1133">Transmembrane helix</keyword>
<dbReference type="EMBL" id="CP027059">
    <property type="protein sequence ID" value="UQZ85414.1"/>
    <property type="molecule type" value="Genomic_DNA"/>
</dbReference>
<evidence type="ECO:0008006" key="4">
    <source>
        <dbReference type="Google" id="ProtNLM"/>
    </source>
</evidence>
<sequence>MKTCKKCGNEVLGDDIVFCSKCGTKILTHKATSPVKRKKFVILSSVGMGVLIVIGVTLLLLNTPSAKFKNAVLANQYSDAITVYNQKIKGNSEKEKEAESFIQEELNTINQDFKTNKIDYQKATTALDTIKKLELLKADVEAAVNNINKLNDSRTSFKKGQEFIANKNLKDGISELKKVVTDDENYAKAQELISTNTLEPEFRKRIRMRRKISMSGSLKVKKWR</sequence>
<gene>
    <name evidence="2" type="ORF">SK3146_04703</name>
</gene>
<keyword evidence="1" id="KW-0812">Transmembrane</keyword>
<evidence type="ECO:0000313" key="2">
    <source>
        <dbReference type="EMBL" id="UQZ85414.1"/>
    </source>
</evidence>
<feature type="transmembrane region" description="Helical" evidence="1">
    <location>
        <begin position="40"/>
        <end position="61"/>
    </location>
</feature>
<evidence type="ECO:0000256" key="1">
    <source>
        <dbReference type="SAM" id="Phobius"/>
    </source>
</evidence>
<protein>
    <recommendedName>
        <fullName evidence="4">Zinc-ribbon domain-containing protein</fullName>
    </recommendedName>
</protein>
<keyword evidence="3" id="KW-1185">Reference proteome</keyword>
<keyword evidence="1" id="KW-0472">Membrane</keyword>
<dbReference type="RefSeq" id="WP_249861047.1">
    <property type="nucleotide sequence ID" value="NZ_CP027059.1"/>
</dbReference>
<accession>A0ABY4RUK3</accession>